<comment type="similarity">
    <text evidence="2">Belongs to the TsaE family.</text>
</comment>
<dbReference type="RefSeq" id="WP_014111876.1">
    <property type="nucleotide sequence ID" value="NC_016043.1"/>
</dbReference>
<reference evidence="11 12" key="2">
    <citation type="journal article" date="2012" name="PLoS ONE">
        <title>Genomic characterization of the taylorella genus.</title>
        <authorList>
            <person name="Hebert L."/>
            <person name="Moumen B."/>
            <person name="Pons N."/>
            <person name="Duquesne F."/>
            <person name="Breuil M.F."/>
            <person name="Goux D."/>
            <person name="Batto J.M."/>
            <person name="Laugier C."/>
            <person name="Renault P."/>
            <person name="Petry S."/>
        </authorList>
    </citation>
    <scope>NUCLEOTIDE SEQUENCE [LARGE SCALE GENOMIC DNA]</scope>
    <source>
        <strain evidence="11 12">MCE3</strain>
    </source>
</reference>
<dbReference type="Gene3D" id="3.40.50.300">
    <property type="entry name" value="P-loop containing nucleotide triphosphate hydrolases"/>
    <property type="match status" value="1"/>
</dbReference>
<evidence type="ECO:0000256" key="8">
    <source>
        <dbReference type="ARBA" id="ARBA00022840"/>
    </source>
</evidence>
<evidence type="ECO:0000256" key="5">
    <source>
        <dbReference type="ARBA" id="ARBA00022694"/>
    </source>
</evidence>
<evidence type="ECO:0000313" key="12">
    <source>
        <dbReference type="Proteomes" id="UP000009284"/>
    </source>
</evidence>
<gene>
    <name evidence="11" type="ordered locus">TASI_1235</name>
</gene>
<keyword evidence="7" id="KW-0547">Nucleotide-binding</keyword>
<dbReference type="PANTHER" id="PTHR33540:SF2">
    <property type="entry name" value="TRNA THREONYLCARBAMOYLADENOSINE BIOSYNTHESIS PROTEIN TSAE"/>
    <property type="match status" value="1"/>
</dbReference>
<dbReference type="AlphaFoldDB" id="G4QBK4"/>
<evidence type="ECO:0000256" key="1">
    <source>
        <dbReference type="ARBA" id="ARBA00004496"/>
    </source>
</evidence>
<dbReference type="InterPro" id="IPR003442">
    <property type="entry name" value="T6A_TsaE"/>
</dbReference>
<keyword evidence="5" id="KW-0819">tRNA processing</keyword>
<dbReference type="KEGG" id="tas:TASI_1235"/>
<keyword evidence="4" id="KW-0963">Cytoplasm</keyword>
<name>G4QBK4_TAYAM</name>
<evidence type="ECO:0000256" key="2">
    <source>
        <dbReference type="ARBA" id="ARBA00007599"/>
    </source>
</evidence>
<evidence type="ECO:0000256" key="7">
    <source>
        <dbReference type="ARBA" id="ARBA00022741"/>
    </source>
</evidence>
<evidence type="ECO:0000256" key="6">
    <source>
        <dbReference type="ARBA" id="ARBA00022723"/>
    </source>
</evidence>
<reference key="1">
    <citation type="submission" date="2011-09" db="EMBL/GenBank/DDBJ databases">
        <title>Genomic characterization of the Taylorella genus.</title>
        <authorList>
            <person name="Hebert L."/>
            <person name="Moumen B."/>
            <person name="Pons N."/>
            <person name="Duquesne F."/>
            <person name="Breuil M.-F."/>
            <person name="Goux D."/>
            <person name="Batto J.-M."/>
            <person name="Renault P."/>
            <person name="Laugier C."/>
            <person name="Petry S."/>
        </authorList>
    </citation>
    <scope>NUCLEOTIDE SEQUENCE</scope>
    <source>
        <strain>MCE3</strain>
    </source>
</reference>
<dbReference type="STRING" id="1008459.TASI_1235"/>
<keyword evidence="9" id="KW-0460">Magnesium</keyword>
<proteinExistence type="inferred from homology"/>
<dbReference type="EMBL" id="CP003059">
    <property type="protein sequence ID" value="AEP36982.1"/>
    <property type="molecule type" value="Genomic_DNA"/>
</dbReference>
<dbReference type="Proteomes" id="UP000009284">
    <property type="component" value="Chromosome"/>
</dbReference>
<dbReference type="OrthoDB" id="9800307at2"/>
<evidence type="ECO:0000256" key="10">
    <source>
        <dbReference type="ARBA" id="ARBA00032441"/>
    </source>
</evidence>
<organism evidence="11 12">
    <name type="scientific">Taylorella asinigenitalis (strain MCE3)</name>
    <dbReference type="NCBI Taxonomy" id="1008459"/>
    <lineage>
        <taxon>Bacteria</taxon>
        <taxon>Pseudomonadati</taxon>
        <taxon>Pseudomonadota</taxon>
        <taxon>Betaproteobacteria</taxon>
        <taxon>Burkholderiales</taxon>
        <taxon>Alcaligenaceae</taxon>
        <taxon>Taylorella</taxon>
    </lineage>
</organism>
<dbReference type="GO" id="GO:0005737">
    <property type="term" value="C:cytoplasm"/>
    <property type="evidence" value="ECO:0007669"/>
    <property type="project" value="UniProtKB-SubCell"/>
</dbReference>
<protein>
    <recommendedName>
        <fullName evidence="3">tRNA threonylcarbamoyladenosine biosynthesis protein TsaE</fullName>
    </recommendedName>
    <alternativeName>
        <fullName evidence="10">t(6)A37 threonylcarbamoyladenosine biosynthesis protein TsaE</fullName>
    </alternativeName>
</protein>
<dbReference type="HOGENOM" id="CLU_087829_2_0_4"/>
<dbReference type="GO" id="GO:0002949">
    <property type="term" value="P:tRNA threonylcarbamoyladenosine modification"/>
    <property type="evidence" value="ECO:0007669"/>
    <property type="project" value="InterPro"/>
</dbReference>
<evidence type="ECO:0000256" key="9">
    <source>
        <dbReference type="ARBA" id="ARBA00022842"/>
    </source>
</evidence>
<keyword evidence="6" id="KW-0479">Metal-binding</keyword>
<dbReference type="PANTHER" id="PTHR33540">
    <property type="entry name" value="TRNA THREONYLCARBAMOYLADENOSINE BIOSYNTHESIS PROTEIN TSAE"/>
    <property type="match status" value="1"/>
</dbReference>
<evidence type="ECO:0000256" key="4">
    <source>
        <dbReference type="ARBA" id="ARBA00022490"/>
    </source>
</evidence>
<evidence type="ECO:0000256" key="3">
    <source>
        <dbReference type="ARBA" id="ARBA00019010"/>
    </source>
</evidence>
<dbReference type="Pfam" id="PF02367">
    <property type="entry name" value="TsaE"/>
    <property type="match status" value="1"/>
</dbReference>
<sequence length="174" mass="19906">MNTSDTFEIQLPQEKDTLLLGQNLAKAVDSLIYKKNNEPVSIEPNFKIYLSGELGSGKTSLAREFLRTFGVTGRIKSPTYTLLETYKVSRLYLYHFDFYRFNDPLEWFEAGFNDTLSSPGISIIEWPEMAKETLPQPDLNITLYYEGEGRIAKINAFSDRGVACLSMMSKIYKK</sequence>
<dbReference type="GO" id="GO:0046872">
    <property type="term" value="F:metal ion binding"/>
    <property type="evidence" value="ECO:0007669"/>
    <property type="project" value="UniProtKB-KW"/>
</dbReference>
<comment type="subcellular location">
    <subcellularLocation>
        <location evidence="1">Cytoplasm</location>
    </subcellularLocation>
</comment>
<evidence type="ECO:0000313" key="11">
    <source>
        <dbReference type="EMBL" id="AEP36982.1"/>
    </source>
</evidence>
<dbReference type="NCBIfam" id="TIGR00150">
    <property type="entry name" value="T6A_YjeE"/>
    <property type="match status" value="1"/>
</dbReference>
<dbReference type="SUPFAM" id="SSF52540">
    <property type="entry name" value="P-loop containing nucleoside triphosphate hydrolases"/>
    <property type="match status" value="1"/>
</dbReference>
<keyword evidence="8" id="KW-0067">ATP-binding</keyword>
<dbReference type="InterPro" id="IPR027417">
    <property type="entry name" value="P-loop_NTPase"/>
</dbReference>
<accession>G4QBK4</accession>
<dbReference type="GO" id="GO:0005524">
    <property type="term" value="F:ATP binding"/>
    <property type="evidence" value="ECO:0007669"/>
    <property type="project" value="UniProtKB-KW"/>
</dbReference>
<keyword evidence="12" id="KW-1185">Reference proteome</keyword>
<dbReference type="eggNOG" id="COG0802">
    <property type="taxonomic scope" value="Bacteria"/>
</dbReference>